<organism evidence="3">
    <name type="scientific">Kosmotoga arenicorallina</name>
    <dbReference type="NCBI Taxonomy" id="688066"/>
    <lineage>
        <taxon>Bacteria</taxon>
        <taxon>Thermotogati</taxon>
        <taxon>Thermotogota</taxon>
        <taxon>Thermotogae</taxon>
        <taxon>Kosmotogales</taxon>
        <taxon>Kosmotogaceae</taxon>
        <taxon>Kosmotoga</taxon>
    </lineage>
</organism>
<evidence type="ECO:0000313" key="3">
    <source>
        <dbReference type="EMBL" id="HHF08754.1"/>
    </source>
</evidence>
<dbReference type="InterPro" id="IPR050101">
    <property type="entry name" value="CinA"/>
</dbReference>
<comment type="similarity">
    <text evidence="1">Belongs to the CinA family.</text>
</comment>
<dbReference type="HAMAP" id="MF_00226_B">
    <property type="entry name" value="CinA_B"/>
    <property type="match status" value="1"/>
</dbReference>
<protein>
    <recommendedName>
        <fullName evidence="1">CinA-like protein</fullName>
    </recommendedName>
</protein>
<dbReference type="InterPro" id="IPR036653">
    <property type="entry name" value="CinA-like_C"/>
</dbReference>
<gene>
    <name evidence="3" type="ORF">ENL26_03150</name>
</gene>
<dbReference type="SUPFAM" id="SSF53218">
    <property type="entry name" value="Molybdenum cofactor biosynthesis proteins"/>
    <property type="match status" value="1"/>
</dbReference>
<dbReference type="Pfam" id="PF00994">
    <property type="entry name" value="MoCF_biosynth"/>
    <property type="match status" value="1"/>
</dbReference>
<dbReference type="NCBIfam" id="TIGR00177">
    <property type="entry name" value="molyb_syn"/>
    <property type="match status" value="1"/>
</dbReference>
<dbReference type="NCBIfam" id="TIGR00199">
    <property type="entry name" value="PncC_domain"/>
    <property type="match status" value="1"/>
</dbReference>
<dbReference type="InterPro" id="IPR041424">
    <property type="entry name" value="CinA_KH"/>
</dbReference>
<dbReference type="SMART" id="SM00852">
    <property type="entry name" value="MoCF_biosynth"/>
    <property type="match status" value="1"/>
</dbReference>
<dbReference type="NCBIfam" id="TIGR00200">
    <property type="entry name" value="cinA_nterm"/>
    <property type="match status" value="1"/>
</dbReference>
<comment type="caution">
    <text evidence="3">The sequence shown here is derived from an EMBL/GenBank/DDBJ whole genome shotgun (WGS) entry which is preliminary data.</text>
</comment>
<dbReference type="CDD" id="cd00885">
    <property type="entry name" value="cinA"/>
    <property type="match status" value="1"/>
</dbReference>
<dbReference type="Pfam" id="PF18146">
    <property type="entry name" value="CinA_KH"/>
    <property type="match status" value="1"/>
</dbReference>
<dbReference type="InterPro" id="IPR008136">
    <property type="entry name" value="CinA_C"/>
</dbReference>
<dbReference type="Gene3D" id="3.30.70.2860">
    <property type="match status" value="1"/>
</dbReference>
<dbReference type="InterPro" id="IPR001453">
    <property type="entry name" value="MoaB/Mog_dom"/>
</dbReference>
<dbReference type="PANTHER" id="PTHR13939:SF0">
    <property type="entry name" value="NMN AMIDOHYDROLASE-LIKE PROTEIN YFAY"/>
    <property type="match status" value="1"/>
</dbReference>
<dbReference type="PANTHER" id="PTHR13939">
    <property type="entry name" value="NICOTINAMIDE-NUCLEOTIDE AMIDOHYDROLASE PNCC"/>
    <property type="match status" value="1"/>
</dbReference>
<reference evidence="3" key="1">
    <citation type="journal article" date="2020" name="mSystems">
        <title>Genome- and Community-Level Interaction Insights into Carbon Utilization and Element Cycling Functions of Hydrothermarchaeota in Hydrothermal Sediment.</title>
        <authorList>
            <person name="Zhou Z."/>
            <person name="Liu Y."/>
            <person name="Xu W."/>
            <person name="Pan J."/>
            <person name="Luo Z.H."/>
            <person name="Li M."/>
        </authorList>
    </citation>
    <scope>NUCLEOTIDE SEQUENCE [LARGE SCALE GENOMIC DNA]</scope>
    <source>
        <strain evidence="3">HyVt-80</strain>
    </source>
</reference>
<dbReference type="EMBL" id="DRTH01000189">
    <property type="protein sequence ID" value="HHF08754.1"/>
    <property type="molecule type" value="Genomic_DNA"/>
</dbReference>
<evidence type="ECO:0000256" key="1">
    <source>
        <dbReference type="HAMAP-Rule" id="MF_00226"/>
    </source>
</evidence>
<accession>A0A7C5I390</accession>
<dbReference type="PIRSF" id="PIRSF006728">
    <property type="entry name" value="CinA"/>
    <property type="match status" value="1"/>
</dbReference>
<dbReference type="Gene3D" id="3.90.950.20">
    <property type="entry name" value="CinA-like"/>
    <property type="match status" value="1"/>
</dbReference>
<sequence length="411" mass="44497">MRAEIVSVGTELLLGNIVNTNAHYLSKRLAELGHFVYRQTAVGDNAKRLSEVLKEALERVELVVITGGLGPTQDDLTKETVAKLFGLDLQLDGASLQRIKERTGETVLSKANQKQAYIPEGAIVLPNDVGTAPGCIIEKGEKAIVLLPGPPREMKTMFEKYTVKYLEKHSSEVLVSKVLRIFGIRESQLAGILKDFFESYENPTVAPYALEGEVTIRITARARGKSEAEKLIMPVESEIRKKLGEYIYAEGDTTMEEVVIELLKKAGLSISTAESCTGGLVSSRLINVPGASEVFKEGVIAYSNESKKNLLGVASETLRTFGAVSPKTAIEMARGIAAVSGSNIGLATTGIAGPGGGTKEKPVGLVYVGLWLNGEEKAEELRLHGDRNWIRLRATLHALNILRKALISQSK</sequence>
<evidence type="ECO:0000259" key="2">
    <source>
        <dbReference type="SMART" id="SM00852"/>
    </source>
</evidence>
<dbReference type="InterPro" id="IPR008135">
    <property type="entry name" value="Competence-induced_CinA"/>
</dbReference>
<proteinExistence type="inferred from homology"/>
<dbReference type="Proteomes" id="UP000886129">
    <property type="component" value="Unassembled WGS sequence"/>
</dbReference>
<feature type="domain" description="MoaB/Mog" evidence="2">
    <location>
        <begin position="4"/>
        <end position="169"/>
    </location>
</feature>
<name>A0A7C5I390_9BACT</name>
<dbReference type="Pfam" id="PF02464">
    <property type="entry name" value="CinA"/>
    <property type="match status" value="1"/>
</dbReference>
<dbReference type="SUPFAM" id="SSF142433">
    <property type="entry name" value="CinA-like"/>
    <property type="match status" value="1"/>
</dbReference>
<dbReference type="AlphaFoldDB" id="A0A7C5I390"/>
<dbReference type="Gene3D" id="3.40.980.10">
    <property type="entry name" value="MoaB/Mog-like domain"/>
    <property type="match status" value="1"/>
</dbReference>
<dbReference type="NCBIfam" id="NF001813">
    <property type="entry name" value="PRK00549.1"/>
    <property type="match status" value="1"/>
</dbReference>
<dbReference type="InterPro" id="IPR036425">
    <property type="entry name" value="MoaB/Mog-like_dom_sf"/>
</dbReference>